<dbReference type="AlphaFoldDB" id="A0ABD2Q9W2"/>
<organism evidence="3 4">
    <name type="scientific">Cichlidogyrus casuarinus</name>
    <dbReference type="NCBI Taxonomy" id="1844966"/>
    <lineage>
        <taxon>Eukaryota</taxon>
        <taxon>Metazoa</taxon>
        <taxon>Spiralia</taxon>
        <taxon>Lophotrochozoa</taxon>
        <taxon>Platyhelminthes</taxon>
        <taxon>Monogenea</taxon>
        <taxon>Monopisthocotylea</taxon>
        <taxon>Dactylogyridea</taxon>
        <taxon>Ancyrocephalidae</taxon>
        <taxon>Cichlidogyrus</taxon>
    </lineage>
</organism>
<evidence type="ECO:0000313" key="4">
    <source>
        <dbReference type="Proteomes" id="UP001626550"/>
    </source>
</evidence>
<dbReference type="EMBL" id="JBJKFK010000555">
    <property type="protein sequence ID" value="KAL3316349.1"/>
    <property type="molecule type" value="Genomic_DNA"/>
</dbReference>
<gene>
    <name evidence="3" type="ORF">Ciccas_005010</name>
</gene>
<name>A0ABD2Q9W2_9PLAT</name>
<feature type="compositionally biased region" description="Polar residues" evidence="1">
    <location>
        <begin position="117"/>
        <end position="129"/>
    </location>
</feature>
<sequence>MDTSTNSPGNLPVFKEDCPFSRLRWWFSLSLSLGIYTLNILYLLIQWIIRYRSTKIQQKRDLTTVLRRSSSQNGSGMRLMKHNQSDDRSDENFCSSSCDSSSHSSVASESGDDERSTSMWRRQSVSYPCNRQPRESVNWPPTPDAEETYTKPNGIISSSGENRVKFCIANQRRGSYQADGKKFLDVGDGDDASESLLPLELAKSALANSEDKSTEASSDNSFRRHVMNWMASHKIGFWSAKNQLKLKLFCDQLTSVSYPKGRFLVRIPLKFYLVPLVESHFRHTEYNLLGDLRDRDLSVSVSFAFLNVQHGTESGGWLLYQ</sequence>
<feature type="compositionally biased region" description="Polar residues" evidence="1">
    <location>
        <begin position="66"/>
        <end position="75"/>
    </location>
</feature>
<keyword evidence="2" id="KW-0812">Transmembrane</keyword>
<evidence type="ECO:0000313" key="3">
    <source>
        <dbReference type="EMBL" id="KAL3316349.1"/>
    </source>
</evidence>
<dbReference type="Proteomes" id="UP001626550">
    <property type="component" value="Unassembled WGS sequence"/>
</dbReference>
<protein>
    <submittedName>
        <fullName evidence="3">Uncharacterized protein</fullName>
    </submittedName>
</protein>
<keyword evidence="2" id="KW-0472">Membrane</keyword>
<proteinExistence type="predicted"/>
<feature type="region of interest" description="Disordered" evidence="1">
    <location>
        <begin position="62"/>
        <end position="156"/>
    </location>
</feature>
<keyword evidence="4" id="KW-1185">Reference proteome</keyword>
<feature type="compositionally biased region" description="Low complexity" evidence="1">
    <location>
        <begin position="95"/>
        <end position="109"/>
    </location>
</feature>
<evidence type="ECO:0000256" key="2">
    <source>
        <dbReference type="SAM" id="Phobius"/>
    </source>
</evidence>
<comment type="caution">
    <text evidence="3">The sequence shown here is derived from an EMBL/GenBank/DDBJ whole genome shotgun (WGS) entry which is preliminary data.</text>
</comment>
<feature type="transmembrane region" description="Helical" evidence="2">
    <location>
        <begin position="25"/>
        <end position="49"/>
    </location>
</feature>
<reference evidence="3 4" key="1">
    <citation type="submission" date="2024-11" db="EMBL/GenBank/DDBJ databases">
        <title>Adaptive evolution of stress response genes in parasites aligns with host niche diversity.</title>
        <authorList>
            <person name="Hahn C."/>
            <person name="Resl P."/>
        </authorList>
    </citation>
    <scope>NUCLEOTIDE SEQUENCE [LARGE SCALE GENOMIC DNA]</scope>
    <source>
        <strain evidence="3">EGGRZ-B1_66</strain>
        <tissue evidence="3">Body</tissue>
    </source>
</reference>
<evidence type="ECO:0000256" key="1">
    <source>
        <dbReference type="SAM" id="MobiDB-lite"/>
    </source>
</evidence>
<keyword evidence="2" id="KW-1133">Transmembrane helix</keyword>
<accession>A0ABD2Q9W2</accession>